<feature type="region of interest" description="Disordered" evidence="1">
    <location>
        <begin position="56"/>
        <end position="129"/>
    </location>
</feature>
<feature type="compositionally biased region" description="Basic and acidic residues" evidence="1">
    <location>
        <begin position="84"/>
        <end position="108"/>
    </location>
</feature>
<comment type="caution">
    <text evidence="3">The sequence shown here is derived from an EMBL/GenBank/DDBJ whole genome shotgun (WGS) entry which is preliminary data.</text>
</comment>
<keyword evidence="2" id="KW-0472">Membrane</keyword>
<sequence length="442" mass="47383">MWRGNREFCGSGGTILLSVISLVVIILAVLCQAQIDGSPKDITIVRPKHLKYPSYRSLQRNESYAEEAESRRHNSNNNNGKRPRSSETLDAEESRQQSHQIDDQDAKVGRKFTNSTTGTSATNLKRSLLPGLGGGGGDLFGGDSKGARFGSPLGIQKTPPDLQFGLAFTVPFVSLSTDKLINTFSGKSYGGGGGGQNDVSNILKLNLGGLIAAIVVGIGAFFLVPGLLHPGKFGGGGGNGFGGGWGSSLLDSILPHGIPGILDQFLGGHFGHGGNNFGPDNGDGWSGNEDHVGNRPFGYQDFYEYNGVHNHNRKADTTAREKSSRREGRSNDKVNGTAISVAPSELFGNLVSTVSNYAKKYVTTAQSCLQLQICRKAVSSKKEKKEKKIGEDEDEIDLLGLVESLSDNELVRDSPVSMEIKKAHEHGQTTGECQKYERPECK</sequence>
<gene>
    <name evidence="3" type="ORF">Fcan01_12396</name>
</gene>
<accession>A0A226E7B1</accession>
<proteinExistence type="predicted"/>
<keyword evidence="2" id="KW-1133">Transmembrane helix</keyword>
<evidence type="ECO:0000313" key="3">
    <source>
        <dbReference type="EMBL" id="OXA53319.1"/>
    </source>
</evidence>
<feature type="compositionally biased region" description="Polar residues" evidence="1">
    <location>
        <begin position="112"/>
        <end position="123"/>
    </location>
</feature>
<feature type="region of interest" description="Disordered" evidence="1">
    <location>
        <begin position="422"/>
        <end position="442"/>
    </location>
</feature>
<keyword evidence="2" id="KW-0812">Transmembrane</keyword>
<protein>
    <submittedName>
        <fullName evidence="3">Uncharacterized protein</fullName>
    </submittedName>
</protein>
<organism evidence="3 4">
    <name type="scientific">Folsomia candida</name>
    <name type="common">Springtail</name>
    <dbReference type="NCBI Taxonomy" id="158441"/>
    <lineage>
        <taxon>Eukaryota</taxon>
        <taxon>Metazoa</taxon>
        <taxon>Ecdysozoa</taxon>
        <taxon>Arthropoda</taxon>
        <taxon>Hexapoda</taxon>
        <taxon>Collembola</taxon>
        <taxon>Entomobryomorpha</taxon>
        <taxon>Isotomoidea</taxon>
        <taxon>Isotomidae</taxon>
        <taxon>Proisotominae</taxon>
        <taxon>Folsomia</taxon>
    </lineage>
</organism>
<evidence type="ECO:0000256" key="1">
    <source>
        <dbReference type="SAM" id="MobiDB-lite"/>
    </source>
</evidence>
<evidence type="ECO:0000256" key="2">
    <source>
        <dbReference type="SAM" id="Phobius"/>
    </source>
</evidence>
<feature type="transmembrane region" description="Helical" evidence="2">
    <location>
        <begin position="207"/>
        <end position="228"/>
    </location>
</feature>
<feature type="region of interest" description="Disordered" evidence="1">
    <location>
        <begin position="310"/>
        <end position="336"/>
    </location>
</feature>
<feature type="compositionally biased region" description="Basic and acidic residues" evidence="1">
    <location>
        <begin position="313"/>
        <end position="332"/>
    </location>
</feature>
<reference evidence="3 4" key="1">
    <citation type="submission" date="2015-12" db="EMBL/GenBank/DDBJ databases">
        <title>The genome of Folsomia candida.</title>
        <authorList>
            <person name="Faddeeva A."/>
            <person name="Derks M.F."/>
            <person name="Anvar Y."/>
            <person name="Smit S."/>
            <person name="Van Straalen N."/>
            <person name="Roelofs D."/>
        </authorList>
    </citation>
    <scope>NUCLEOTIDE SEQUENCE [LARGE SCALE GENOMIC DNA]</scope>
    <source>
        <strain evidence="3 4">VU population</strain>
        <tissue evidence="3">Whole body</tissue>
    </source>
</reference>
<dbReference type="AlphaFoldDB" id="A0A226E7B1"/>
<dbReference type="Proteomes" id="UP000198287">
    <property type="component" value="Unassembled WGS sequence"/>
</dbReference>
<dbReference type="EMBL" id="LNIX01000006">
    <property type="protein sequence ID" value="OXA53319.1"/>
    <property type="molecule type" value="Genomic_DNA"/>
</dbReference>
<feature type="transmembrane region" description="Helical" evidence="2">
    <location>
        <begin position="12"/>
        <end position="30"/>
    </location>
</feature>
<keyword evidence="4" id="KW-1185">Reference proteome</keyword>
<name>A0A226E7B1_FOLCA</name>
<evidence type="ECO:0000313" key="4">
    <source>
        <dbReference type="Proteomes" id="UP000198287"/>
    </source>
</evidence>